<evidence type="ECO:0000256" key="4">
    <source>
        <dbReference type="ARBA" id="ARBA00022840"/>
    </source>
</evidence>
<gene>
    <name evidence="7" type="ORF">STABA_v1c02330</name>
</gene>
<dbReference type="InterPro" id="IPR050763">
    <property type="entry name" value="ABC_transporter_ATP-binding"/>
</dbReference>
<protein>
    <submittedName>
        <fullName evidence="7">ABC transporter ATP-binding protein</fullName>
    </submittedName>
</protein>
<dbReference type="PANTHER" id="PTHR42711:SF5">
    <property type="entry name" value="ABC TRANSPORTER ATP-BINDING PROTEIN NATA"/>
    <property type="match status" value="1"/>
</dbReference>
<keyword evidence="5" id="KW-0812">Transmembrane</keyword>
<keyword evidence="2" id="KW-0813">Transport</keyword>
<dbReference type="GO" id="GO:0005886">
    <property type="term" value="C:plasma membrane"/>
    <property type="evidence" value="ECO:0007669"/>
    <property type="project" value="UniProtKB-SubCell"/>
</dbReference>
<feature type="transmembrane region" description="Helical" evidence="5">
    <location>
        <begin position="366"/>
        <end position="387"/>
    </location>
</feature>
<feature type="transmembrane region" description="Helical" evidence="5">
    <location>
        <begin position="465"/>
        <end position="493"/>
    </location>
</feature>
<dbReference type="RefSeq" id="WP_170264671.1">
    <property type="nucleotide sequence ID" value="NZ_CP046276.1"/>
</dbReference>
<accession>A0A6I6C624</accession>
<feature type="transmembrane region" description="Helical" evidence="5">
    <location>
        <begin position="589"/>
        <end position="607"/>
    </location>
</feature>
<evidence type="ECO:0000256" key="1">
    <source>
        <dbReference type="ARBA" id="ARBA00005417"/>
    </source>
</evidence>
<name>A0A6I6C624_9MOLU</name>
<feature type="transmembrane region" description="Helical" evidence="5">
    <location>
        <begin position="421"/>
        <end position="444"/>
    </location>
</feature>
<dbReference type="CDD" id="cd03230">
    <property type="entry name" value="ABC_DR_subfamily_A"/>
    <property type="match status" value="1"/>
</dbReference>
<keyword evidence="5" id="KW-1133">Transmembrane helix</keyword>
<dbReference type="InterPro" id="IPR027417">
    <property type="entry name" value="P-loop_NTPase"/>
</dbReference>
<dbReference type="EMBL" id="CP046276">
    <property type="protein sequence ID" value="QGS51600.1"/>
    <property type="molecule type" value="Genomic_DNA"/>
</dbReference>
<evidence type="ECO:0000256" key="2">
    <source>
        <dbReference type="ARBA" id="ARBA00022448"/>
    </source>
</evidence>
<keyword evidence="3" id="KW-0547">Nucleotide-binding</keyword>
<dbReference type="AlphaFoldDB" id="A0A6I6C624"/>
<evidence type="ECO:0000313" key="7">
    <source>
        <dbReference type="EMBL" id="QGS51600.1"/>
    </source>
</evidence>
<feature type="transmembrane region" description="Helical" evidence="5">
    <location>
        <begin position="534"/>
        <end position="554"/>
    </location>
</feature>
<dbReference type="Pfam" id="PF12679">
    <property type="entry name" value="ABC2_membrane_2"/>
    <property type="match status" value="1"/>
</dbReference>
<dbReference type="PANTHER" id="PTHR42711">
    <property type="entry name" value="ABC TRANSPORTER ATP-BINDING PROTEIN"/>
    <property type="match status" value="1"/>
</dbReference>
<dbReference type="Pfam" id="PF00005">
    <property type="entry name" value="ABC_tran"/>
    <property type="match status" value="1"/>
</dbReference>
<dbReference type="InterPro" id="IPR003593">
    <property type="entry name" value="AAA+_ATPase"/>
</dbReference>
<dbReference type="GO" id="GO:0016887">
    <property type="term" value="F:ATP hydrolysis activity"/>
    <property type="evidence" value="ECO:0007669"/>
    <property type="project" value="InterPro"/>
</dbReference>
<dbReference type="SUPFAM" id="SSF52540">
    <property type="entry name" value="P-loop containing nucleoside triphosphate hydrolases"/>
    <property type="match status" value="1"/>
</dbReference>
<dbReference type="Gene3D" id="3.40.50.300">
    <property type="entry name" value="P-loop containing nucleotide triphosphate hydrolases"/>
    <property type="match status" value="1"/>
</dbReference>
<dbReference type="PROSITE" id="PS50893">
    <property type="entry name" value="ABC_TRANSPORTER_2"/>
    <property type="match status" value="1"/>
</dbReference>
<feature type="domain" description="ABC transporter" evidence="6">
    <location>
        <begin position="29"/>
        <end position="262"/>
    </location>
</feature>
<organism evidence="7 8">
    <name type="scientific">Spiroplasma tabanidicola</name>
    <dbReference type="NCBI Taxonomy" id="324079"/>
    <lineage>
        <taxon>Bacteria</taxon>
        <taxon>Bacillati</taxon>
        <taxon>Mycoplasmatota</taxon>
        <taxon>Mollicutes</taxon>
        <taxon>Entomoplasmatales</taxon>
        <taxon>Spiroplasmataceae</taxon>
        <taxon>Spiroplasma</taxon>
    </lineage>
</organism>
<comment type="similarity">
    <text evidence="1">Belongs to the ABC transporter superfamily.</text>
</comment>
<keyword evidence="5" id="KW-0472">Membrane</keyword>
<dbReference type="GO" id="GO:0005524">
    <property type="term" value="F:ATP binding"/>
    <property type="evidence" value="ECO:0007669"/>
    <property type="project" value="UniProtKB-KW"/>
</dbReference>
<reference evidence="7 8" key="1">
    <citation type="submission" date="2019-11" db="EMBL/GenBank/DDBJ databases">
        <title>Complete genome sequence of Spiroplasma tabanidicola TAUS-1 (DSM 22603).</title>
        <authorList>
            <person name="Huang C.-T."/>
            <person name="Lin Y.-C."/>
            <person name="Kuo C.-H."/>
        </authorList>
    </citation>
    <scope>NUCLEOTIDE SEQUENCE [LARGE SCALE GENOMIC DNA]</scope>
    <source>
        <strain evidence="7 8">TAUS-1</strain>
    </source>
</reference>
<dbReference type="GO" id="GO:0140359">
    <property type="term" value="F:ABC-type transporter activity"/>
    <property type="evidence" value="ECO:0007669"/>
    <property type="project" value="InterPro"/>
</dbReference>
<evidence type="ECO:0000256" key="3">
    <source>
        <dbReference type="ARBA" id="ARBA00022741"/>
    </source>
</evidence>
<evidence type="ECO:0000256" key="5">
    <source>
        <dbReference type="SAM" id="Phobius"/>
    </source>
</evidence>
<dbReference type="Proteomes" id="UP000424468">
    <property type="component" value="Chromosome"/>
</dbReference>
<proteinExistence type="inferred from homology"/>
<dbReference type="KEGG" id="stab:STABA_v1c02330"/>
<feature type="transmembrane region" description="Helical" evidence="5">
    <location>
        <begin position="505"/>
        <end position="525"/>
    </location>
</feature>
<keyword evidence="4 7" id="KW-0067">ATP-binding</keyword>
<keyword evidence="8" id="KW-1185">Reference proteome</keyword>
<dbReference type="InterPro" id="IPR003439">
    <property type="entry name" value="ABC_transporter-like_ATP-bd"/>
</dbReference>
<dbReference type="SMART" id="SM00382">
    <property type="entry name" value="AAA"/>
    <property type="match status" value="1"/>
</dbReference>
<evidence type="ECO:0000313" key="8">
    <source>
        <dbReference type="Proteomes" id="UP000424468"/>
    </source>
</evidence>
<dbReference type="InterPro" id="IPR017871">
    <property type="entry name" value="ABC_transporter-like_CS"/>
</dbReference>
<evidence type="ECO:0000259" key="6">
    <source>
        <dbReference type="PROSITE" id="PS50893"/>
    </source>
</evidence>
<sequence length="614" mass="69705">MEKSLQKNEKEKVINSHQILNLNNNQSGIQVNKLEKKFKSGYGIEDINFIVKPGKVFGYLGPNGAGKSTTIRSLMGFIKPDKGSSLIETKGVEELTTYDSWKDKDDTQKLIGYVPGEIAFPENMNGVNLLKMIFKLRNMTDWEQVKKYIYYWEFDPNMKIKKMSKGMKQKLALVIAWMHNPDIIILDEPTTGLDPLMQEKFVSLVKKSKAEGKAIIMSSHIFSEIEKTCDTVAIIKKGKIVSLIDVKDIHYNDEKTYEVKFQNKVDNILKESKLWKVDLIDEKTAMVVVENKNINQFLEVVTSLKAEFLKEHPLDLEQYFMKYYENEISTVVKDNIEKFDNNIKPTAKHKAKLEFIKRSYRKMSTLWLFLTILPIAMLSILFITMYTKGTFDLDPALNGKSLVETQMKIKATLNQVMNMMFFGNLGFLLPVVFIIVTSGSIVSGEVEKGTMVNMLTTSLTRKSVIITKLTSFISLIGLGTLLQYIVSIIFIQAFKIQEYIDLSTFAVKFLGLFLLLFLIGSIGFMSSCYFNRSVYALSLVGVIVIVSWVLTIAAKADESLKPLKYISINTLFDYEGAKASDLSTFLGQYLFMALAGTGLFVGSYFVFTKKDLPL</sequence>
<dbReference type="PROSITE" id="PS00211">
    <property type="entry name" value="ABC_TRANSPORTER_1"/>
    <property type="match status" value="1"/>
</dbReference>